<protein>
    <submittedName>
        <fullName evidence="1">Uncharacterized protein</fullName>
    </submittedName>
</protein>
<gene>
    <name evidence="1" type="ORF">ONZ43_g4238</name>
</gene>
<proteinExistence type="predicted"/>
<organism evidence="1 2">
    <name type="scientific">Nemania bipapillata</name>
    <dbReference type="NCBI Taxonomy" id="110536"/>
    <lineage>
        <taxon>Eukaryota</taxon>
        <taxon>Fungi</taxon>
        <taxon>Dikarya</taxon>
        <taxon>Ascomycota</taxon>
        <taxon>Pezizomycotina</taxon>
        <taxon>Sordariomycetes</taxon>
        <taxon>Xylariomycetidae</taxon>
        <taxon>Xylariales</taxon>
        <taxon>Xylariaceae</taxon>
        <taxon>Nemania</taxon>
    </lineage>
</organism>
<dbReference type="EMBL" id="JAPESX010001110">
    <property type="protein sequence ID" value="KAJ8117314.1"/>
    <property type="molecule type" value="Genomic_DNA"/>
</dbReference>
<sequence length="255" mass="27493">MDSAKMEEPIVVIITGVSIGRELAERYLGRPNHIVVGSVRDETKPEIAALRNAHVAQGSRLLLVHIESTSFTDTADALNTVLEAGVGHVDIVIANAGGSPHVQPLDVVDARDMISNFHVNAVAPLVLFQTFKPLLQKSKRAPKWISVSTGGGSISLMESIRSWVGPSYGASKAALNWITRAIHFENEWLVAMAIHPGLVQTGPGNWVARKFGNLEKAPITIESCVDSMIGIIDHATRTETSGKFIRSADGTEMGW</sequence>
<name>A0ACC2IQA0_9PEZI</name>
<accession>A0ACC2IQA0</accession>
<evidence type="ECO:0000313" key="1">
    <source>
        <dbReference type="EMBL" id="KAJ8117314.1"/>
    </source>
</evidence>
<dbReference type="Proteomes" id="UP001153334">
    <property type="component" value="Unassembled WGS sequence"/>
</dbReference>
<comment type="caution">
    <text evidence="1">The sequence shown here is derived from an EMBL/GenBank/DDBJ whole genome shotgun (WGS) entry which is preliminary data.</text>
</comment>
<evidence type="ECO:0000313" key="2">
    <source>
        <dbReference type="Proteomes" id="UP001153334"/>
    </source>
</evidence>
<reference evidence="1" key="1">
    <citation type="submission" date="2022-11" db="EMBL/GenBank/DDBJ databases">
        <title>Genome Sequence of Nemania bipapillata.</title>
        <authorList>
            <person name="Buettner E."/>
        </authorList>
    </citation>
    <scope>NUCLEOTIDE SEQUENCE</scope>
    <source>
        <strain evidence="1">CP14</strain>
    </source>
</reference>
<keyword evidence="2" id="KW-1185">Reference proteome</keyword>